<dbReference type="InterPro" id="IPR011200">
    <property type="entry name" value="UCP012608"/>
</dbReference>
<dbReference type="Pfam" id="PF10094">
    <property type="entry name" value="DUF2332"/>
    <property type="match status" value="1"/>
</dbReference>
<dbReference type="Proteomes" id="UP001595683">
    <property type="component" value="Unassembled WGS sequence"/>
</dbReference>
<evidence type="ECO:0000313" key="3">
    <source>
        <dbReference type="Proteomes" id="UP001595683"/>
    </source>
</evidence>
<accession>A0ABV7UY23</accession>
<dbReference type="PIRSF" id="PIRSF012608">
    <property type="entry name" value="UCP012608"/>
    <property type="match status" value="1"/>
</dbReference>
<evidence type="ECO:0000256" key="1">
    <source>
        <dbReference type="SAM" id="MobiDB-lite"/>
    </source>
</evidence>
<feature type="region of interest" description="Disordered" evidence="1">
    <location>
        <begin position="1"/>
        <end position="33"/>
    </location>
</feature>
<protein>
    <submittedName>
        <fullName evidence="2">DUF2332 domain-containing protein</fullName>
    </submittedName>
</protein>
<comment type="caution">
    <text evidence="2">The sequence shown here is derived from an EMBL/GenBank/DDBJ whole genome shotgun (WGS) entry which is preliminary data.</text>
</comment>
<proteinExistence type="predicted"/>
<sequence length="376" mass="40127">MEWQSAQGADRLASSTSAGAAPDDSPGQAGAGRRRDALCAHAARIAALGSPFVANLVQAAWRQMDRAPELALMFDNWPGEYGADAVAFRLASALHALALAGEPARLAALFAAGEGDFDAAVAEALALHQGFVLAWMAHPTQTNEVARSAAFAAALLALDAQAPMPVDLLELGASAGLNLNLGRYRFALGTTQCGPPQSPLRLAPEWRGPSPPKGALHIARAQGVDLAPIDPRDPASARRMQAYVWPDRPERLARLTAALAIARRHPPSVARASAAPWLEQRLSAPQEAGSRRVIVHSMVMQYLSAGERGEITAAIIRAGAAATPERPLAWIALEWTADRRAVTLQATHWCGRDTCRGQTRVLARCHPYGEWIEWLD</sequence>
<dbReference type="RefSeq" id="WP_191324555.1">
    <property type="nucleotide sequence ID" value="NZ_BMZP01000009.1"/>
</dbReference>
<gene>
    <name evidence="2" type="ORF">ACFOOT_01365</name>
</gene>
<organism evidence="2 3">
    <name type="scientific">Novosphingobium pokkalii</name>
    <dbReference type="NCBI Taxonomy" id="1770194"/>
    <lineage>
        <taxon>Bacteria</taxon>
        <taxon>Pseudomonadati</taxon>
        <taxon>Pseudomonadota</taxon>
        <taxon>Alphaproteobacteria</taxon>
        <taxon>Sphingomonadales</taxon>
        <taxon>Sphingomonadaceae</taxon>
        <taxon>Novosphingobium</taxon>
    </lineage>
</organism>
<reference evidence="3" key="1">
    <citation type="journal article" date="2019" name="Int. J. Syst. Evol. Microbiol.">
        <title>The Global Catalogue of Microorganisms (GCM) 10K type strain sequencing project: providing services to taxonomists for standard genome sequencing and annotation.</title>
        <authorList>
            <consortium name="The Broad Institute Genomics Platform"/>
            <consortium name="The Broad Institute Genome Sequencing Center for Infectious Disease"/>
            <person name="Wu L."/>
            <person name="Ma J."/>
        </authorList>
    </citation>
    <scope>NUCLEOTIDE SEQUENCE [LARGE SCALE GENOMIC DNA]</scope>
    <source>
        <strain evidence="3">KCTC 42224</strain>
    </source>
</reference>
<evidence type="ECO:0000313" key="2">
    <source>
        <dbReference type="EMBL" id="MFC3670064.1"/>
    </source>
</evidence>
<dbReference type="EMBL" id="JBHRYE010000002">
    <property type="protein sequence ID" value="MFC3670064.1"/>
    <property type="molecule type" value="Genomic_DNA"/>
</dbReference>
<feature type="compositionally biased region" description="Polar residues" evidence="1">
    <location>
        <begin position="1"/>
        <end position="18"/>
    </location>
</feature>
<name>A0ABV7UY23_9SPHN</name>
<keyword evidence="3" id="KW-1185">Reference proteome</keyword>